<dbReference type="Ensembl" id="ENSSFAT00005038588.1">
    <property type="protein sequence ID" value="ENSSFAP00005037197.1"/>
    <property type="gene ID" value="ENSSFAG00005018719.1"/>
</dbReference>
<dbReference type="Proteomes" id="UP000472267">
    <property type="component" value="Chromosome 6"/>
</dbReference>
<dbReference type="GO" id="GO:0043005">
    <property type="term" value="C:neuron projection"/>
    <property type="evidence" value="ECO:0007669"/>
    <property type="project" value="TreeGrafter"/>
</dbReference>
<evidence type="ECO:0000256" key="3">
    <source>
        <dbReference type="ARBA" id="ARBA00022525"/>
    </source>
</evidence>
<dbReference type="GO" id="GO:0051428">
    <property type="term" value="F:peptide hormone receptor binding"/>
    <property type="evidence" value="ECO:0007669"/>
    <property type="project" value="TreeGrafter"/>
</dbReference>
<sequence>HCLGIFLRLYTTVYLLITRNKSFLLFCALRLTRHADGLFTSGYSRLLSQMTAKDYLDSLITKRLHDDKIEDQFPVKRHSDAVFTNKYSRFRKQMAAKKYLSFILQGKRRYGIPTDCPESDEPQADCRSHMDDVTHVRSCSTMSHS</sequence>
<name>A0A672I7P8_SALFA</name>
<comment type="function">
    <text evidence="6">VIP is a neuropeptide involved in a diverse array of physiological processes through activating the PACAP subfamily of class B1 G protein-coupled receptors: VIP receptor 1 (VPR1) and VIP receptor 2 (VPR2). Abundantly expressed throughout the CNS and peripheral nervous systems where they primarily exert neuroprotective and immune modulatory roles. Also causes vasodilation, lowers arterial blood pressure, stimulates myocardial contractility, increases glycogenolysis and relaxes the smooth muscle of trachea, stomach and gall bladder.</text>
</comment>
<dbReference type="GO" id="GO:0032880">
    <property type="term" value="P:regulation of protein localization"/>
    <property type="evidence" value="ECO:0007669"/>
    <property type="project" value="TreeGrafter"/>
</dbReference>
<organism evidence="8 9">
    <name type="scientific">Salarias fasciatus</name>
    <name type="common">Jewelled blenny</name>
    <name type="synonym">Blennius fasciatus</name>
    <dbReference type="NCBI Taxonomy" id="181472"/>
    <lineage>
        <taxon>Eukaryota</taxon>
        <taxon>Metazoa</taxon>
        <taxon>Chordata</taxon>
        <taxon>Craniata</taxon>
        <taxon>Vertebrata</taxon>
        <taxon>Euteleostomi</taxon>
        <taxon>Actinopterygii</taxon>
        <taxon>Neopterygii</taxon>
        <taxon>Teleostei</taxon>
        <taxon>Neoteleostei</taxon>
        <taxon>Acanthomorphata</taxon>
        <taxon>Ovalentaria</taxon>
        <taxon>Blenniimorphae</taxon>
        <taxon>Blenniiformes</taxon>
        <taxon>Blennioidei</taxon>
        <taxon>Blenniidae</taxon>
        <taxon>Salariinae</taxon>
        <taxon>Salarias</taxon>
    </lineage>
</organism>
<feature type="domain" description="Glucagon / GIP / secretin / VIP family" evidence="7">
    <location>
        <begin position="34"/>
        <end position="60"/>
    </location>
</feature>
<evidence type="ECO:0000256" key="4">
    <source>
        <dbReference type="ARBA" id="ARBA00022702"/>
    </source>
</evidence>
<keyword evidence="3" id="KW-0964">Secreted</keyword>
<dbReference type="GO" id="GO:0007189">
    <property type="term" value="P:adenylate cyclase-activating G protein-coupled receptor signaling pathway"/>
    <property type="evidence" value="ECO:0007669"/>
    <property type="project" value="TreeGrafter"/>
</dbReference>
<dbReference type="AlphaFoldDB" id="A0A672I7P8"/>
<evidence type="ECO:0000313" key="9">
    <source>
        <dbReference type="Proteomes" id="UP000472267"/>
    </source>
</evidence>
<evidence type="ECO:0000313" key="8">
    <source>
        <dbReference type="Ensembl" id="ENSSFAP00005037197.1"/>
    </source>
</evidence>
<keyword evidence="5" id="KW-0027">Amidation</keyword>
<dbReference type="InterPro" id="IPR046963">
    <property type="entry name" value="VIP/GHRH-like"/>
</dbReference>
<evidence type="ECO:0000256" key="1">
    <source>
        <dbReference type="ARBA" id="ARBA00004613"/>
    </source>
</evidence>
<reference evidence="8" key="2">
    <citation type="submission" date="2025-05" db="UniProtKB">
        <authorList>
            <consortium name="Ensembl"/>
        </authorList>
    </citation>
    <scope>IDENTIFICATION</scope>
</reference>
<evidence type="ECO:0000256" key="5">
    <source>
        <dbReference type="ARBA" id="ARBA00022815"/>
    </source>
</evidence>
<dbReference type="Pfam" id="PF00123">
    <property type="entry name" value="Hormone_2"/>
    <property type="match status" value="2"/>
</dbReference>
<evidence type="ECO:0000259" key="7">
    <source>
        <dbReference type="SMART" id="SM00070"/>
    </source>
</evidence>
<reference evidence="8" key="1">
    <citation type="submission" date="2019-06" db="EMBL/GenBank/DDBJ databases">
        <authorList>
            <consortium name="Wellcome Sanger Institute Data Sharing"/>
        </authorList>
    </citation>
    <scope>NUCLEOTIDE SEQUENCE [LARGE SCALE GENOMIC DNA]</scope>
</reference>
<dbReference type="SMART" id="SM00070">
    <property type="entry name" value="GLUCA"/>
    <property type="match status" value="2"/>
</dbReference>
<protein>
    <recommendedName>
        <fullName evidence="7">Glucagon / GIP / secretin / VIP family domain-containing protein</fullName>
    </recommendedName>
</protein>
<dbReference type="PANTHER" id="PTHR11213">
    <property type="entry name" value="GLUCAGON-FAMILY NEUROPEPTIDE"/>
    <property type="match status" value="1"/>
</dbReference>
<keyword evidence="4" id="KW-0372">Hormone</keyword>
<dbReference type="GO" id="GO:0048242">
    <property type="term" value="P:epinephrine secretion"/>
    <property type="evidence" value="ECO:0007669"/>
    <property type="project" value="TreeGrafter"/>
</dbReference>
<accession>A0A672I7P8</accession>
<dbReference type="Ensembl" id="ENSSFAT00005004797.1">
    <property type="protein sequence ID" value="ENSSFAP00005004507.1"/>
    <property type="gene ID" value="ENSSFAG00005002966.1"/>
</dbReference>
<proteinExistence type="inferred from homology"/>
<comment type="subcellular location">
    <subcellularLocation>
        <location evidence="1">Secreted</location>
    </subcellularLocation>
</comment>
<dbReference type="GO" id="GO:0005184">
    <property type="term" value="F:neuropeptide hormone activity"/>
    <property type="evidence" value="ECO:0007669"/>
    <property type="project" value="InterPro"/>
</dbReference>
<dbReference type="Gene3D" id="6.10.250.590">
    <property type="match status" value="2"/>
</dbReference>
<evidence type="ECO:0000256" key="6">
    <source>
        <dbReference type="ARBA" id="ARBA00049976"/>
    </source>
</evidence>
<dbReference type="InterPro" id="IPR000532">
    <property type="entry name" value="Glucagon_GIP_secretin_VIP"/>
</dbReference>
<evidence type="ECO:0000256" key="2">
    <source>
        <dbReference type="ARBA" id="ARBA00008369"/>
    </source>
</evidence>
<comment type="similarity">
    <text evidence="2">Belongs to the glucagon family.</text>
</comment>
<dbReference type="GO" id="GO:0005576">
    <property type="term" value="C:extracellular region"/>
    <property type="evidence" value="ECO:0007669"/>
    <property type="project" value="UniProtKB-SubCell"/>
</dbReference>
<feature type="domain" description="Glucagon / GIP / secretin / VIP family" evidence="7">
    <location>
        <begin position="78"/>
        <end position="104"/>
    </location>
</feature>
<dbReference type="PANTHER" id="PTHR11213:SF5">
    <property type="entry name" value="VIP PEPTIDES"/>
    <property type="match status" value="1"/>
</dbReference>
<keyword evidence="9" id="KW-1185">Reference proteome</keyword>